<keyword evidence="5" id="KW-0597">Phosphoprotein</keyword>
<feature type="compositionally biased region" description="Polar residues" evidence="16">
    <location>
        <begin position="550"/>
        <end position="559"/>
    </location>
</feature>
<feature type="region of interest" description="Disordered" evidence="16">
    <location>
        <begin position="820"/>
        <end position="855"/>
    </location>
</feature>
<dbReference type="FunFam" id="1.10.510.10:FF:000697">
    <property type="entry name" value="G2-specific protein kinase nimA"/>
    <property type="match status" value="1"/>
</dbReference>
<evidence type="ECO:0000256" key="6">
    <source>
        <dbReference type="ARBA" id="ARBA00022618"/>
    </source>
</evidence>
<dbReference type="EC" id="2.7.11.1" evidence="3"/>
<dbReference type="InterPro" id="IPR011009">
    <property type="entry name" value="Kinase-like_dom_sf"/>
</dbReference>
<keyword evidence="12" id="KW-0539">Nucleus</keyword>
<reference evidence="18" key="1">
    <citation type="submission" date="2019-04" db="EMBL/GenBank/DDBJ databases">
        <title>Sequencing of skin fungus with MAO and IRED activity.</title>
        <authorList>
            <person name="Marsaioli A.J."/>
            <person name="Bonatto J.M.C."/>
            <person name="Reis Junior O."/>
        </authorList>
    </citation>
    <scope>NUCLEOTIDE SEQUENCE</scope>
    <source>
        <strain evidence="18">30M1</strain>
    </source>
</reference>
<comment type="catalytic activity">
    <reaction evidence="15">
        <text>L-seryl-[protein] + ATP = O-phospho-L-seryl-[protein] + ADP + H(+)</text>
        <dbReference type="Rhea" id="RHEA:17989"/>
        <dbReference type="Rhea" id="RHEA-COMP:9863"/>
        <dbReference type="Rhea" id="RHEA-COMP:11604"/>
        <dbReference type="ChEBI" id="CHEBI:15378"/>
        <dbReference type="ChEBI" id="CHEBI:29999"/>
        <dbReference type="ChEBI" id="CHEBI:30616"/>
        <dbReference type="ChEBI" id="CHEBI:83421"/>
        <dbReference type="ChEBI" id="CHEBI:456216"/>
        <dbReference type="EC" id="2.7.11.1"/>
    </reaction>
</comment>
<dbReference type="Gene3D" id="3.30.230.70">
    <property type="entry name" value="GHMP Kinase, N-terminal domain"/>
    <property type="match status" value="1"/>
</dbReference>
<evidence type="ECO:0000256" key="1">
    <source>
        <dbReference type="ARBA" id="ARBA00004123"/>
    </source>
</evidence>
<comment type="catalytic activity">
    <reaction evidence="14">
        <text>L-threonyl-[protein] + ATP = O-phospho-L-threonyl-[protein] + ADP + H(+)</text>
        <dbReference type="Rhea" id="RHEA:46608"/>
        <dbReference type="Rhea" id="RHEA-COMP:11060"/>
        <dbReference type="Rhea" id="RHEA-COMP:11605"/>
        <dbReference type="ChEBI" id="CHEBI:15378"/>
        <dbReference type="ChEBI" id="CHEBI:30013"/>
        <dbReference type="ChEBI" id="CHEBI:30616"/>
        <dbReference type="ChEBI" id="CHEBI:61977"/>
        <dbReference type="ChEBI" id="CHEBI:456216"/>
        <dbReference type="EC" id="2.7.11.1"/>
    </reaction>
</comment>
<evidence type="ECO:0000256" key="8">
    <source>
        <dbReference type="ARBA" id="ARBA00022741"/>
    </source>
</evidence>
<dbReference type="OrthoDB" id="10250725at2759"/>
<evidence type="ECO:0000256" key="16">
    <source>
        <dbReference type="SAM" id="MobiDB-lite"/>
    </source>
</evidence>
<evidence type="ECO:0000256" key="2">
    <source>
        <dbReference type="ARBA" id="ARBA00006692"/>
    </source>
</evidence>
<dbReference type="InterPro" id="IPR036345">
    <property type="entry name" value="ExoRNase_PH_dom2_sf"/>
</dbReference>
<evidence type="ECO:0000256" key="14">
    <source>
        <dbReference type="ARBA" id="ARBA00047899"/>
    </source>
</evidence>
<keyword evidence="13" id="KW-0131">Cell cycle</keyword>
<dbReference type="Gene3D" id="3.30.200.20">
    <property type="entry name" value="Phosphorylase Kinase, domain 1"/>
    <property type="match status" value="1"/>
</dbReference>
<gene>
    <name evidence="18" type="primary">KIN3</name>
    <name evidence="18" type="ORF">E8E13_010657</name>
</gene>
<evidence type="ECO:0000313" key="19">
    <source>
        <dbReference type="Proteomes" id="UP000801428"/>
    </source>
</evidence>
<dbReference type="AlphaFoldDB" id="A0A9P4WEI7"/>
<feature type="compositionally biased region" description="Polar residues" evidence="16">
    <location>
        <begin position="577"/>
        <end position="587"/>
    </location>
</feature>
<organism evidence="18 19">
    <name type="scientific">Curvularia kusanoi</name>
    <name type="common">Cochliobolus kusanoi</name>
    <dbReference type="NCBI Taxonomy" id="90978"/>
    <lineage>
        <taxon>Eukaryota</taxon>
        <taxon>Fungi</taxon>
        <taxon>Dikarya</taxon>
        <taxon>Ascomycota</taxon>
        <taxon>Pezizomycotina</taxon>
        <taxon>Dothideomycetes</taxon>
        <taxon>Pleosporomycetidae</taxon>
        <taxon>Pleosporales</taxon>
        <taxon>Pleosporineae</taxon>
        <taxon>Pleosporaceae</taxon>
        <taxon>Curvularia</taxon>
    </lineage>
</organism>
<keyword evidence="9" id="KW-0498">Mitosis</keyword>
<sequence length="1080" mass="118882">MPEDDKYDVLEKIGHGSFGIIRKVQRKSDGYILCRKEISYCKMSQKEREQLQAELSILKELRHPNIVAYFERDHIKATQDLHLYMEYCGNGDLGRVIRDLKNKNLMCEEEFVWSIFSQIISALYRCHYGEDPPAAGRNVMGLAVNAKPTRDARSKPMILHRDLKPENIFLGDDNSVKLGDFGLSKILQSHDFASTYVGTPFYMSPEICKAEQYGPHSDIWALGCIIYEMCAKQPPFNAKTHFDLIQKIKSGRYPDIPSCYSAELRKVIASCLQVTPDHRPDTAALLNLPIVKLMRKEAEVVKLGQDLKEQRRLAAHREAEAASTIERMRKDIDDQLRREWEVRARLEIERQVKLQTEERIQKELAHLQAEFEKEVQKRVKEALKKHPKRPSGSPKLAPRSNTPVVQPAAEQELLFPADADATVVSTSTSGTDLSTLSLDESPDHPEHVTITAKLKRPARAPISRARTMFAPNAPASPADVQMGEPSPAPASLAGLSLSPRKMVSRHNIFAAAKDAGKKWEAEVPPSPTEEEWNGDFDDDDDLPVLPSPTRARSANGNRSANEDPFKVLANAARPLSKPQSRLGSTPSLEPLRKPRPVSAVPIIATSPSRPKSKSVEGLSPSPRKTHLQPTAASAARSEPMVGLKSKRGNEAIRIQAMRNNGGVQGRTLVELQQARGIPVQTMSDDEGIKKRGFGYRSPIKLKSKEPAVWDPEVESEMPSPFIVRSKKIVSSDTMATAASAPPPALTFPRPIFAAVSPHPFLQAHLAANKAALRANGRAAHEFRAPGVNLGSLTHSNGSAVIRLGNTSVVCGVRAEILREEDTPGTSAAAAVNTSGEVDDDNDEDEATTTTTTDEIESLGLVVPNVELSTGSTPAHIPGNAPSSTAQSLITRLRSLLHSTRLLRPSDLRITHTPPTNPEDPSAAPETEIKGYWVLYLDVFFISIDGAAFDAAWLAILAALKNTRLPRAFFDDEYEGILCEDDVRQARALRLRGLPVPCSFAVFEGRGEGDGEKARDWVLSDPDAFEEGVCRELVTVTVDRGSIRRVEKNGGGVVGRELMKGLVERAGERWRVVEKAVEGRA</sequence>
<accession>A0A9P4WEI7</accession>
<name>A0A9P4WEI7_CURKU</name>
<dbReference type="EMBL" id="SWKU01000003">
    <property type="protein sequence ID" value="KAF3008816.1"/>
    <property type="molecule type" value="Genomic_DNA"/>
</dbReference>
<dbReference type="GO" id="GO:0000176">
    <property type="term" value="C:nuclear exosome (RNase complex)"/>
    <property type="evidence" value="ECO:0007669"/>
    <property type="project" value="UniProtKB-ARBA"/>
</dbReference>
<dbReference type="PANTHER" id="PTHR44899">
    <property type="entry name" value="CAMK FAMILY PROTEIN KINASE"/>
    <property type="match status" value="1"/>
</dbReference>
<feature type="region of interest" description="Disordered" evidence="16">
    <location>
        <begin position="427"/>
        <end position="446"/>
    </location>
</feature>
<comment type="subcellular location">
    <subcellularLocation>
        <location evidence="1">Nucleus</location>
    </subcellularLocation>
</comment>
<evidence type="ECO:0000256" key="3">
    <source>
        <dbReference type="ARBA" id="ARBA00012513"/>
    </source>
</evidence>
<evidence type="ECO:0000256" key="13">
    <source>
        <dbReference type="ARBA" id="ARBA00023306"/>
    </source>
</evidence>
<dbReference type="InterPro" id="IPR020568">
    <property type="entry name" value="Ribosomal_Su5_D2-typ_SF"/>
</dbReference>
<keyword evidence="7" id="KW-0808">Transferase</keyword>
<evidence type="ECO:0000256" key="11">
    <source>
        <dbReference type="ARBA" id="ARBA00022840"/>
    </source>
</evidence>
<evidence type="ECO:0000256" key="5">
    <source>
        <dbReference type="ARBA" id="ARBA00022553"/>
    </source>
</evidence>
<keyword evidence="8" id="KW-0547">Nucleotide-binding</keyword>
<dbReference type="SUPFAM" id="SSF54211">
    <property type="entry name" value="Ribosomal protein S5 domain 2-like"/>
    <property type="match status" value="1"/>
</dbReference>
<keyword evidence="19" id="KW-1185">Reference proteome</keyword>
<evidence type="ECO:0000259" key="17">
    <source>
        <dbReference type="PROSITE" id="PS50011"/>
    </source>
</evidence>
<evidence type="ECO:0000256" key="15">
    <source>
        <dbReference type="ARBA" id="ARBA00048679"/>
    </source>
</evidence>
<feature type="region of interest" description="Disordered" evidence="16">
    <location>
        <begin position="473"/>
        <end position="493"/>
    </location>
</feature>
<dbReference type="Pfam" id="PF00069">
    <property type="entry name" value="Pkinase"/>
    <property type="match status" value="2"/>
</dbReference>
<dbReference type="CDD" id="cd08217">
    <property type="entry name" value="STKc_Nek2"/>
    <property type="match status" value="1"/>
</dbReference>
<evidence type="ECO:0000256" key="10">
    <source>
        <dbReference type="ARBA" id="ARBA00022777"/>
    </source>
</evidence>
<dbReference type="GO" id="GO:0004674">
    <property type="term" value="F:protein serine/threonine kinase activity"/>
    <property type="evidence" value="ECO:0007669"/>
    <property type="project" value="UniProtKB-KW"/>
</dbReference>
<dbReference type="SUPFAM" id="SSF55666">
    <property type="entry name" value="Ribonuclease PH domain 2-like"/>
    <property type="match status" value="1"/>
</dbReference>
<dbReference type="GO" id="GO:0051301">
    <property type="term" value="P:cell division"/>
    <property type="evidence" value="ECO:0007669"/>
    <property type="project" value="UniProtKB-KW"/>
</dbReference>
<keyword evidence="4 18" id="KW-0723">Serine/threonine-protein kinase</keyword>
<feature type="compositionally biased region" description="Low complexity" evidence="16">
    <location>
        <begin position="427"/>
        <end position="439"/>
    </location>
</feature>
<comment type="caution">
    <text evidence="18">The sequence shown here is derived from an EMBL/GenBank/DDBJ whole genome shotgun (WGS) entry which is preliminary data.</text>
</comment>
<dbReference type="InterPro" id="IPR051131">
    <property type="entry name" value="NEK_Ser/Thr_kinase_NIMA"/>
</dbReference>
<feature type="domain" description="Protein kinase" evidence="17">
    <location>
        <begin position="7"/>
        <end position="291"/>
    </location>
</feature>
<dbReference type="PROSITE" id="PS50011">
    <property type="entry name" value="PROTEIN_KINASE_DOM"/>
    <property type="match status" value="1"/>
</dbReference>
<evidence type="ECO:0000313" key="18">
    <source>
        <dbReference type="EMBL" id="KAF3008816.1"/>
    </source>
</evidence>
<evidence type="ECO:0000256" key="4">
    <source>
        <dbReference type="ARBA" id="ARBA00022527"/>
    </source>
</evidence>
<feature type="compositionally biased region" description="Acidic residues" evidence="16">
    <location>
        <begin position="528"/>
        <end position="542"/>
    </location>
</feature>
<keyword evidence="11" id="KW-0067">ATP-binding</keyword>
<evidence type="ECO:0000256" key="7">
    <source>
        <dbReference type="ARBA" id="ARBA00022679"/>
    </source>
</evidence>
<dbReference type="Gene3D" id="1.10.510.10">
    <property type="entry name" value="Transferase(Phosphotransferase) domain 1"/>
    <property type="match status" value="1"/>
</dbReference>
<dbReference type="InterPro" id="IPR000719">
    <property type="entry name" value="Prot_kinase_dom"/>
</dbReference>
<dbReference type="InterPro" id="IPR008271">
    <property type="entry name" value="Ser/Thr_kinase_AS"/>
</dbReference>
<dbReference type="PROSITE" id="PS00108">
    <property type="entry name" value="PROTEIN_KINASE_ST"/>
    <property type="match status" value="1"/>
</dbReference>
<dbReference type="PANTHER" id="PTHR44899:SF3">
    <property type="entry name" value="SERINE_THREONINE-PROTEIN KINASE NEK1"/>
    <property type="match status" value="1"/>
</dbReference>
<dbReference type="InterPro" id="IPR001247">
    <property type="entry name" value="ExoRNase_PH_dom1"/>
</dbReference>
<comment type="similarity">
    <text evidence="2">Belongs to the protein kinase superfamily. CAMK Ser/Thr protein kinase family.</text>
</comment>
<feature type="region of interest" description="Disordered" evidence="16">
    <location>
        <begin position="513"/>
        <end position="643"/>
    </location>
</feature>
<protein>
    <recommendedName>
        <fullName evidence="3">non-specific serine/threonine protein kinase</fullName>
        <ecNumber evidence="3">2.7.11.1</ecNumber>
    </recommendedName>
</protein>
<proteinExistence type="inferred from homology"/>
<dbReference type="Pfam" id="PF01138">
    <property type="entry name" value="RNase_PH"/>
    <property type="match status" value="1"/>
</dbReference>
<feature type="region of interest" description="Disordered" evidence="16">
    <location>
        <begin position="381"/>
        <end position="405"/>
    </location>
</feature>
<dbReference type="SUPFAM" id="SSF56112">
    <property type="entry name" value="Protein kinase-like (PK-like)"/>
    <property type="match status" value="1"/>
</dbReference>
<keyword evidence="10 18" id="KW-0418">Kinase</keyword>
<evidence type="ECO:0000256" key="9">
    <source>
        <dbReference type="ARBA" id="ARBA00022776"/>
    </source>
</evidence>
<dbReference type="FunFam" id="3.30.200.20:FF:000525">
    <property type="entry name" value="Serine/threonine-protein kinase KIN3"/>
    <property type="match status" value="1"/>
</dbReference>
<dbReference type="InterPro" id="IPR027408">
    <property type="entry name" value="PNPase/RNase_PH_dom_sf"/>
</dbReference>
<feature type="compositionally biased region" description="Acidic residues" evidence="16">
    <location>
        <begin position="836"/>
        <end position="846"/>
    </location>
</feature>
<evidence type="ECO:0000256" key="12">
    <source>
        <dbReference type="ARBA" id="ARBA00023242"/>
    </source>
</evidence>
<keyword evidence="6" id="KW-0132">Cell division</keyword>
<dbReference type="GO" id="GO:0005524">
    <property type="term" value="F:ATP binding"/>
    <property type="evidence" value="ECO:0007669"/>
    <property type="project" value="UniProtKB-KW"/>
</dbReference>
<dbReference type="SMART" id="SM00220">
    <property type="entry name" value="S_TKc"/>
    <property type="match status" value="1"/>
</dbReference>
<dbReference type="Proteomes" id="UP000801428">
    <property type="component" value="Unassembled WGS sequence"/>
</dbReference>